<keyword evidence="13" id="KW-1185">Reference proteome</keyword>
<comment type="similarity">
    <text evidence="2 9">Belongs to the syndecan proteoglycan family.</text>
</comment>
<proteinExistence type="inferred from homology"/>
<dbReference type="RefSeq" id="XP_013785878.1">
    <property type="nucleotide sequence ID" value="XM_013930424.2"/>
</dbReference>
<dbReference type="InterPro" id="IPR030479">
    <property type="entry name" value="Syndecan_CS"/>
</dbReference>
<evidence type="ECO:0000256" key="11">
    <source>
        <dbReference type="SAM" id="Phobius"/>
    </source>
</evidence>
<dbReference type="PANTHER" id="PTHR10915:SF1">
    <property type="entry name" value="SYNDECAN"/>
    <property type="match status" value="1"/>
</dbReference>
<feature type="domain" description="Neurexin/syndecan/glycophorin C" evidence="12">
    <location>
        <begin position="232"/>
        <end position="250"/>
    </location>
</feature>
<evidence type="ECO:0000313" key="14">
    <source>
        <dbReference type="RefSeq" id="XP_013785878.1"/>
    </source>
</evidence>
<feature type="region of interest" description="Disordered" evidence="10">
    <location>
        <begin position="244"/>
        <end position="267"/>
    </location>
</feature>
<feature type="transmembrane region" description="Helical" evidence="11">
    <location>
        <begin position="212"/>
        <end position="233"/>
    </location>
</feature>
<evidence type="ECO:0000256" key="7">
    <source>
        <dbReference type="ARBA" id="ARBA00023180"/>
    </source>
</evidence>
<keyword evidence="3 9" id="KW-0812">Transmembrane</keyword>
<dbReference type="Proteomes" id="UP000694941">
    <property type="component" value="Unplaced"/>
</dbReference>
<dbReference type="SMART" id="SM00294">
    <property type="entry name" value="4.1m"/>
    <property type="match status" value="1"/>
</dbReference>
<keyword evidence="6 11" id="KW-0472">Membrane</keyword>
<reference evidence="14" key="1">
    <citation type="submission" date="2025-08" db="UniProtKB">
        <authorList>
            <consortium name="RefSeq"/>
        </authorList>
    </citation>
    <scope>IDENTIFICATION</scope>
    <source>
        <tissue evidence="14">Muscle</tissue>
    </source>
</reference>
<keyword evidence="7 9" id="KW-0325">Glycoprotein</keyword>
<name>A0ABM1BP21_LIMPO</name>
<dbReference type="PROSITE" id="PS00964">
    <property type="entry name" value="SYNDECAN"/>
    <property type="match status" value="1"/>
</dbReference>
<keyword evidence="5 11" id="KW-1133">Transmembrane helix</keyword>
<keyword evidence="4 9" id="KW-0654">Proteoglycan</keyword>
<dbReference type="InterPro" id="IPR003585">
    <property type="entry name" value="Neurexin-like"/>
</dbReference>
<dbReference type="Pfam" id="PF01034">
    <property type="entry name" value="Syndecan"/>
    <property type="match status" value="1"/>
</dbReference>
<dbReference type="InterPro" id="IPR027789">
    <property type="entry name" value="Syndecan/Neurexin_dom"/>
</dbReference>
<feature type="transmembrane region" description="Helical" evidence="11">
    <location>
        <begin position="7"/>
        <end position="31"/>
    </location>
</feature>
<evidence type="ECO:0000256" key="8">
    <source>
        <dbReference type="ARBA" id="ARBA00023207"/>
    </source>
</evidence>
<evidence type="ECO:0000256" key="3">
    <source>
        <dbReference type="ARBA" id="ARBA00022692"/>
    </source>
</evidence>
<accession>A0ABM1BP21</accession>
<keyword evidence="8 9" id="KW-0357">Heparan sulfate</keyword>
<protein>
    <recommendedName>
        <fullName evidence="9">Syndecan</fullName>
    </recommendedName>
</protein>
<evidence type="ECO:0000256" key="5">
    <source>
        <dbReference type="ARBA" id="ARBA00022989"/>
    </source>
</evidence>
<dbReference type="PANTHER" id="PTHR10915">
    <property type="entry name" value="SYNDECAN"/>
    <property type="match status" value="1"/>
</dbReference>
<comment type="function">
    <text evidence="9">Cell surface proteoglycan.</text>
</comment>
<organism evidence="13 14">
    <name type="scientific">Limulus polyphemus</name>
    <name type="common">Atlantic horseshoe crab</name>
    <dbReference type="NCBI Taxonomy" id="6850"/>
    <lineage>
        <taxon>Eukaryota</taxon>
        <taxon>Metazoa</taxon>
        <taxon>Ecdysozoa</taxon>
        <taxon>Arthropoda</taxon>
        <taxon>Chelicerata</taxon>
        <taxon>Merostomata</taxon>
        <taxon>Xiphosura</taxon>
        <taxon>Limulidae</taxon>
        <taxon>Limulus</taxon>
    </lineage>
</organism>
<evidence type="ECO:0000256" key="6">
    <source>
        <dbReference type="ARBA" id="ARBA00023136"/>
    </source>
</evidence>
<evidence type="ECO:0000256" key="4">
    <source>
        <dbReference type="ARBA" id="ARBA00022974"/>
    </source>
</evidence>
<evidence type="ECO:0000259" key="12">
    <source>
        <dbReference type="SMART" id="SM00294"/>
    </source>
</evidence>
<dbReference type="GeneID" id="106469903"/>
<evidence type="ECO:0000256" key="2">
    <source>
        <dbReference type="ARBA" id="ARBA00005343"/>
    </source>
</evidence>
<comment type="subcellular location">
    <subcellularLocation>
        <location evidence="1 9">Membrane</location>
        <topology evidence="1 9">Single-pass type I membrane protein</topology>
    </subcellularLocation>
</comment>
<sequence length="267" mass="29004">MSILLRLNGVIPTTIAVLVVTLAILPLLVVVNARSSRKPGQGVLNVGKLSLNRRLKTHAGYEIRDGSVYGDVDYSIGRGWDDEDTFGSGVGPVSEGSGVIVSRLPPIKYLPEARPSPTWLPPVNYPAQHPDTTNNNEQYGLPPPEDENRIPEVIPPISKEPDITGKGTFKEKTVVEPVSPTENQLGNELNIMGQKQDEHSTSIFFQTGTLCAVIGGAIVGLLCAILVVIFIVYRMRKKDEGSYPLGEPKRFPLGNPYTPGSSKEFYA</sequence>
<evidence type="ECO:0000256" key="9">
    <source>
        <dbReference type="RuleBase" id="RU000649"/>
    </source>
</evidence>
<evidence type="ECO:0000313" key="13">
    <source>
        <dbReference type="Proteomes" id="UP000694941"/>
    </source>
</evidence>
<gene>
    <name evidence="14" type="primary">LOC106469903</name>
</gene>
<evidence type="ECO:0000256" key="10">
    <source>
        <dbReference type="SAM" id="MobiDB-lite"/>
    </source>
</evidence>
<dbReference type="InterPro" id="IPR001050">
    <property type="entry name" value="Syndecan"/>
</dbReference>
<evidence type="ECO:0000256" key="1">
    <source>
        <dbReference type="ARBA" id="ARBA00004479"/>
    </source>
</evidence>